<feature type="signal peptide" evidence="3">
    <location>
        <begin position="1"/>
        <end position="20"/>
    </location>
</feature>
<feature type="chain" id="PRO_5012967364" description="Magnesium transporter MgtE intracellular domain-containing protein" evidence="3">
    <location>
        <begin position="21"/>
        <end position="179"/>
    </location>
</feature>
<keyword evidence="3" id="KW-0732">Signal</keyword>
<evidence type="ECO:0000256" key="3">
    <source>
        <dbReference type="SAM" id="SignalP"/>
    </source>
</evidence>
<feature type="compositionally biased region" description="Low complexity" evidence="2">
    <location>
        <begin position="163"/>
        <end position="179"/>
    </location>
</feature>
<feature type="region of interest" description="Disordered" evidence="2">
    <location>
        <begin position="156"/>
        <end position="179"/>
    </location>
</feature>
<evidence type="ECO:0000256" key="2">
    <source>
        <dbReference type="SAM" id="MobiDB-lite"/>
    </source>
</evidence>
<keyword evidence="1" id="KW-0175">Coiled coil</keyword>
<evidence type="ECO:0000256" key="1">
    <source>
        <dbReference type="SAM" id="Coils"/>
    </source>
</evidence>
<evidence type="ECO:0008006" key="6">
    <source>
        <dbReference type="Google" id="ProtNLM"/>
    </source>
</evidence>
<dbReference type="EMBL" id="MQWD01000001">
    <property type="protein sequence ID" value="PAP75765.1"/>
    <property type="molecule type" value="Genomic_DNA"/>
</dbReference>
<dbReference type="Proteomes" id="UP000216339">
    <property type="component" value="Unassembled WGS sequence"/>
</dbReference>
<proteinExistence type="predicted"/>
<name>A0A271IYJ3_9BACT</name>
<feature type="coiled-coil region" evidence="1">
    <location>
        <begin position="52"/>
        <end position="111"/>
    </location>
</feature>
<evidence type="ECO:0000313" key="4">
    <source>
        <dbReference type="EMBL" id="PAP75765.1"/>
    </source>
</evidence>
<gene>
    <name evidence="4" type="ORF">BSZ37_04580</name>
</gene>
<accession>A0A271IYJ3</accession>
<evidence type="ECO:0000313" key="5">
    <source>
        <dbReference type="Proteomes" id="UP000216339"/>
    </source>
</evidence>
<sequence length="179" mass="18317">MKAALLTLVLSVLGTAGALAYLGKVPGVPALGGPAADSTAPLTAPPPSADEVAELRGQLAQMRTELAAAEARADSLRVLVEGRHEDEQTLEAEAQAEAADLASTLTKLDEEALSGVVQRLDGTSFVRLYDAASARNRLRLLDALTPTQAAAFVRHRLPGGSSGPAHAAASRDTTAADAT</sequence>
<protein>
    <recommendedName>
        <fullName evidence="6">Magnesium transporter MgtE intracellular domain-containing protein</fullName>
    </recommendedName>
</protein>
<dbReference type="AlphaFoldDB" id="A0A271IYJ3"/>
<organism evidence="4 5">
    <name type="scientific">Rubrivirga marina</name>
    <dbReference type="NCBI Taxonomy" id="1196024"/>
    <lineage>
        <taxon>Bacteria</taxon>
        <taxon>Pseudomonadati</taxon>
        <taxon>Rhodothermota</taxon>
        <taxon>Rhodothermia</taxon>
        <taxon>Rhodothermales</taxon>
        <taxon>Rubricoccaceae</taxon>
        <taxon>Rubrivirga</taxon>
    </lineage>
</organism>
<keyword evidence="5" id="KW-1185">Reference proteome</keyword>
<comment type="caution">
    <text evidence="4">The sequence shown here is derived from an EMBL/GenBank/DDBJ whole genome shotgun (WGS) entry which is preliminary data.</text>
</comment>
<dbReference type="RefSeq" id="WP_095509409.1">
    <property type="nucleotide sequence ID" value="NZ_MQWD01000001.1"/>
</dbReference>
<reference evidence="4 5" key="1">
    <citation type="submission" date="2016-11" db="EMBL/GenBank/DDBJ databases">
        <title>Study of marine rhodopsin-containing bacteria.</title>
        <authorList>
            <person name="Yoshizawa S."/>
            <person name="Kumagai Y."/>
            <person name="Kogure K."/>
        </authorList>
    </citation>
    <scope>NUCLEOTIDE SEQUENCE [LARGE SCALE GENOMIC DNA]</scope>
    <source>
        <strain evidence="4 5">SAORIC-28</strain>
    </source>
</reference>